<dbReference type="AlphaFoldDB" id="A0A7T2YQV4"/>
<gene>
    <name evidence="1" type="ORF">I6G47_26175</name>
</gene>
<reference evidence="1 2" key="1">
    <citation type="submission" date="2020-12" db="EMBL/GenBank/DDBJ databases">
        <title>FDA dAtabase for Regulatory Grade micrObial Sequences (FDA-ARGOS): Supporting development and validation of Infectious Disease Dx tests.</title>
        <authorList>
            <person name="Sproer C."/>
            <person name="Gronow S."/>
            <person name="Severitt S."/>
            <person name="Schroder I."/>
            <person name="Tallon L."/>
            <person name="Sadzewicz L."/>
            <person name="Zhao X."/>
            <person name="Boylan J."/>
            <person name="Ott S."/>
            <person name="Bowen H."/>
            <person name="Vavikolanu K."/>
            <person name="Mehta A."/>
            <person name="Aluvathingal J."/>
            <person name="Nadendla S."/>
            <person name="Lowell S."/>
            <person name="Myers T."/>
            <person name="Yan Y."/>
            <person name="Sichtig H."/>
        </authorList>
    </citation>
    <scope>NUCLEOTIDE SEQUENCE [LARGE SCALE GENOMIC DNA]</scope>
    <source>
        <strain evidence="1 2">FDAARGOS_890</strain>
    </source>
</reference>
<dbReference type="KEGG" id="dla:I6G47_26175"/>
<evidence type="ECO:0000313" key="1">
    <source>
        <dbReference type="EMBL" id="QPS80435.1"/>
    </source>
</evidence>
<keyword evidence="2" id="KW-1185">Reference proteome</keyword>
<sequence>MDSCARQLLPGEAFRPFSATVYFPTLLIYWPGLPKSRTVRDLVASLLSARNA</sequence>
<dbReference type="EMBL" id="CP065748">
    <property type="protein sequence ID" value="QPS80435.1"/>
    <property type="molecule type" value="Genomic_DNA"/>
</dbReference>
<organism evidence="1 2">
    <name type="scientific">Delftia lacustris</name>
    <dbReference type="NCBI Taxonomy" id="558537"/>
    <lineage>
        <taxon>Bacteria</taxon>
        <taxon>Pseudomonadati</taxon>
        <taxon>Pseudomonadota</taxon>
        <taxon>Betaproteobacteria</taxon>
        <taxon>Burkholderiales</taxon>
        <taxon>Comamonadaceae</taxon>
        <taxon>Delftia</taxon>
    </lineage>
</organism>
<protein>
    <submittedName>
        <fullName evidence="1">Uncharacterized protein</fullName>
    </submittedName>
</protein>
<accession>A0A7T2YQV4</accession>
<evidence type="ECO:0000313" key="2">
    <source>
        <dbReference type="Proteomes" id="UP000595064"/>
    </source>
</evidence>
<proteinExistence type="predicted"/>
<dbReference type="Proteomes" id="UP000595064">
    <property type="component" value="Chromosome"/>
</dbReference>
<dbReference type="RefSeq" id="WP_156179831.1">
    <property type="nucleotide sequence ID" value="NZ_CP065748.1"/>
</dbReference>
<name>A0A7T2YQV4_9BURK</name>